<dbReference type="InterPro" id="IPR000515">
    <property type="entry name" value="MetI-like"/>
</dbReference>
<dbReference type="GO" id="GO:0005886">
    <property type="term" value="C:plasma membrane"/>
    <property type="evidence" value="ECO:0007669"/>
    <property type="project" value="UniProtKB-SubCell"/>
</dbReference>
<dbReference type="InterPro" id="IPR051204">
    <property type="entry name" value="ABC_transp_perm/SBD"/>
</dbReference>
<dbReference type="CDD" id="cd06261">
    <property type="entry name" value="TM_PBP2"/>
    <property type="match status" value="1"/>
</dbReference>
<evidence type="ECO:0000256" key="2">
    <source>
        <dbReference type="ARBA" id="ARBA00022448"/>
    </source>
</evidence>
<dbReference type="PANTHER" id="PTHR30177:SF33">
    <property type="entry name" value="POSSIBLE OSMOPROTECTANT (GLYCINE BETAINE_CARNITINE_CHOLINE_L-PROLINE) TRANSPORT INTEGRAL MEMBRANE PROTEIN ABC TRANSPORTER PROZ"/>
    <property type="match status" value="1"/>
</dbReference>
<comment type="similarity">
    <text evidence="6">Belongs to the binding-protein-dependent transport system permease family.</text>
</comment>
<feature type="transmembrane region" description="Helical" evidence="6">
    <location>
        <begin position="190"/>
        <end position="210"/>
    </location>
</feature>
<dbReference type="Pfam" id="PF00528">
    <property type="entry name" value="BPD_transp_1"/>
    <property type="match status" value="1"/>
</dbReference>
<dbReference type="AlphaFoldDB" id="A0A6L9XYJ5"/>
<evidence type="ECO:0000259" key="7">
    <source>
        <dbReference type="PROSITE" id="PS50928"/>
    </source>
</evidence>
<feature type="domain" description="ABC transmembrane type-1" evidence="7">
    <location>
        <begin position="27"/>
        <end position="207"/>
    </location>
</feature>
<evidence type="ECO:0000256" key="3">
    <source>
        <dbReference type="ARBA" id="ARBA00022692"/>
    </source>
</evidence>
<evidence type="ECO:0000256" key="1">
    <source>
        <dbReference type="ARBA" id="ARBA00004141"/>
    </source>
</evidence>
<keyword evidence="4 6" id="KW-1133">Transmembrane helix</keyword>
<dbReference type="SUPFAM" id="SSF161098">
    <property type="entry name" value="MetI-like"/>
    <property type="match status" value="1"/>
</dbReference>
<name>A0A6L9XYJ5_9MICO</name>
<dbReference type="EMBL" id="JAAGWY010000002">
    <property type="protein sequence ID" value="NEN06512.1"/>
    <property type="molecule type" value="Genomic_DNA"/>
</dbReference>
<keyword evidence="3 6" id="KW-0812">Transmembrane</keyword>
<evidence type="ECO:0000256" key="6">
    <source>
        <dbReference type="RuleBase" id="RU363032"/>
    </source>
</evidence>
<evidence type="ECO:0000256" key="4">
    <source>
        <dbReference type="ARBA" id="ARBA00022989"/>
    </source>
</evidence>
<reference evidence="8 9" key="1">
    <citation type="journal article" date="2014" name="J. Microbiol.">
        <title>Diaminobutyricibacter tongyongensis gen. nov., sp. nov. and Homoserinibacter gongjuensis gen. nov., sp. nov. belong to the family Microbacteriaceae.</title>
        <authorList>
            <person name="Kim S.J."/>
            <person name="Ahn J.H."/>
            <person name="Weon H.Y."/>
            <person name="Hamada M."/>
            <person name="Suzuki K."/>
            <person name="Kwon S.W."/>
        </authorList>
    </citation>
    <scope>NUCLEOTIDE SEQUENCE [LARGE SCALE GENOMIC DNA]</scope>
    <source>
        <strain evidence="8 9">NBRC 108724</strain>
    </source>
</reference>
<comment type="subcellular location">
    <subcellularLocation>
        <location evidence="6">Cell membrane</location>
        <topology evidence="6">Multi-pass membrane protein</topology>
    </subcellularLocation>
    <subcellularLocation>
        <location evidence="1">Membrane</location>
        <topology evidence="1">Multi-pass membrane protein</topology>
    </subcellularLocation>
</comment>
<protein>
    <submittedName>
        <fullName evidence="8">ABC transporter permease</fullName>
    </submittedName>
</protein>
<keyword evidence="2 6" id="KW-0813">Transport</keyword>
<organism evidence="8 9">
    <name type="scientific">Leifsonia tongyongensis</name>
    <dbReference type="NCBI Taxonomy" id="1268043"/>
    <lineage>
        <taxon>Bacteria</taxon>
        <taxon>Bacillati</taxon>
        <taxon>Actinomycetota</taxon>
        <taxon>Actinomycetes</taxon>
        <taxon>Micrococcales</taxon>
        <taxon>Microbacteriaceae</taxon>
        <taxon>Leifsonia</taxon>
    </lineage>
</organism>
<feature type="transmembrane region" description="Helical" evidence="6">
    <location>
        <begin position="159"/>
        <end position="178"/>
    </location>
</feature>
<feature type="transmembrane region" description="Helical" evidence="6">
    <location>
        <begin position="30"/>
        <end position="53"/>
    </location>
</feature>
<evidence type="ECO:0000256" key="5">
    <source>
        <dbReference type="ARBA" id="ARBA00023136"/>
    </source>
</evidence>
<dbReference type="Proteomes" id="UP000474967">
    <property type="component" value="Unassembled WGS sequence"/>
</dbReference>
<feature type="transmembrane region" description="Helical" evidence="6">
    <location>
        <begin position="60"/>
        <end position="82"/>
    </location>
</feature>
<keyword evidence="9" id="KW-1185">Reference proteome</keyword>
<dbReference type="PANTHER" id="PTHR30177">
    <property type="entry name" value="GLYCINE BETAINE/L-PROLINE TRANSPORT SYSTEM PERMEASE PROTEIN PROW"/>
    <property type="match status" value="1"/>
</dbReference>
<dbReference type="GO" id="GO:0031460">
    <property type="term" value="P:glycine betaine transport"/>
    <property type="evidence" value="ECO:0007669"/>
    <property type="project" value="TreeGrafter"/>
</dbReference>
<evidence type="ECO:0000313" key="9">
    <source>
        <dbReference type="Proteomes" id="UP000474967"/>
    </source>
</evidence>
<comment type="caution">
    <text evidence="8">The sequence shown here is derived from an EMBL/GenBank/DDBJ whole genome shotgun (WGS) entry which is preliminary data.</text>
</comment>
<gene>
    <name evidence="8" type="ORF">G3T36_11595</name>
</gene>
<dbReference type="Gene3D" id="1.10.3720.10">
    <property type="entry name" value="MetI-like"/>
    <property type="match status" value="1"/>
</dbReference>
<dbReference type="GO" id="GO:0055085">
    <property type="term" value="P:transmembrane transport"/>
    <property type="evidence" value="ECO:0007669"/>
    <property type="project" value="InterPro"/>
</dbReference>
<keyword evidence="5 6" id="KW-0472">Membrane</keyword>
<feature type="transmembrane region" description="Helical" evidence="6">
    <location>
        <begin position="94"/>
        <end position="113"/>
    </location>
</feature>
<evidence type="ECO:0000313" key="8">
    <source>
        <dbReference type="EMBL" id="NEN06512.1"/>
    </source>
</evidence>
<sequence>MINFVAAFAWLSDPAHWVGPDGIPTRMWEHIWYSGLTLLIAAVIAIPIGLAIGHTGRGRGVAVSISGALRAIPTLGLVVFLALELGGLDITSPLIALTILAIPPVLAGAYAGIDAVDKSTVDAARAMGMTEMQVLRKVELPLALPLMIGGLRSAMLQVIATWTVAAFLPVGGLGRYLIDGLSVRAYDEMLAGSILVVLLALVTDGVFAIIQRLVVPRGVIVSRVTDVRVKTSRPRAVVGVPIQESTTE</sequence>
<proteinExistence type="inferred from homology"/>
<dbReference type="PROSITE" id="PS50928">
    <property type="entry name" value="ABC_TM1"/>
    <property type="match status" value="1"/>
</dbReference>
<dbReference type="RefSeq" id="WP_163289923.1">
    <property type="nucleotide sequence ID" value="NZ_JAAGWY010000002.1"/>
</dbReference>
<dbReference type="InterPro" id="IPR035906">
    <property type="entry name" value="MetI-like_sf"/>
</dbReference>
<accession>A0A6L9XYJ5</accession>